<dbReference type="OrthoDB" id="3265906at2759"/>
<dbReference type="InterPro" id="IPR029063">
    <property type="entry name" value="SAM-dependent_MTases_sf"/>
</dbReference>
<comment type="caution">
    <text evidence="5">The sequence shown here is derived from an EMBL/GenBank/DDBJ whole genome shotgun (WGS) entry which is preliminary data.</text>
</comment>
<proteinExistence type="predicted"/>
<dbReference type="GO" id="GO:0005739">
    <property type="term" value="C:mitochondrion"/>
    <property type="evidence" value="ECO:0007669"/>
    <property type="project" value="TreeGrafter"/>
</dbReference>
<dbReference type="GO" id="GO:0010420">
    <property type="term" value="F:polyprenyldihydroxybenzoate methyltransferase activity"/>
    <property type="evidence" value="ECO:0007669"/>
    <property type="project" value="InterPro"/>
</dbReference>
<dbReference type="CDD" id="cd02440">
    <property type="entry name" value="AdoMet_MTases"/>
    <property type="match status" value="1"/>
</dbReference>
<sequence length="206" mass="23197">MEEIAKHSQLMNKWWDLRGPMSALHAMNEIRVPFIRDGMVQVSLNERTKTPLLGKKLLDVGCGGGILSEPLAALGAEVTGIDGSKELIELAVRHSNENKKLANNKPTYYQTSIEDHAPKYEHHYDGVVASEVIEHVTNKEMFVDSCIKVLKPGGRIFFTTPNRTRLTQFAGIFLAEYVFNIVPKGTHQYDKLMTPTELSFLLERSK</sequence>
<accession>A0A4C1ZY04</accession>
<gene>
    <name evidence="5" type="primary">Coq3</name>
    <name evidence="5" type="ORF">EVAR_64485_1</name>
</gene>
<dbReference type="SUPFAM" id="SSF53335">
    <property type="entry name" value="S-adenosyl-L-methionine-dependent methyltransferases"/>
    <property type="match status" value="1"/>
</dbReference>
<reference evidence="5 6" key="1">
    <citation type="journal article" date="2019" name="Commun. Biol.">
        <title>The bagworm genome reveals a unique fibroin gene that provides high tensile strength.</title>
        <authorList>
            <person name="Kono N."/>
            <person name="Nakamura H."/>
            <person name="Ohtoshi R."/>
            <person name="Tomita M."/>
            <person name="Numata K."/>
            <person name="Arakawa K."/>
        </authorList>
    </citation>
    <scope>NUCLEOTIDE SEQUENCE [LARGE SCALE GENOMIC DNA]</scope>
</reference>
<organism evidence="5 6">
    <name type="scientific">Eumeta variegata</name>
    <name type="common">Bagworm moth</name>
    <name type="synonym">Eumeta japonica</name>
    <dbReference type="NCBI Taxonomy" id="151549"/>
    <lineage>
        <taxon>Eukaryota</taxon>
        <taxon>Metazoa</taxon>
        <taxon>Ecdysozoa</taxon>
        <taxon>Arthropoda</taxon>
        <taxon>Hexapoda</taxon>
        <taxon>Insecta</taxon>
        <taxon>Pterygota</taxon>
        <taxon>Neoptera</taxon>
        <taxon>Endopterygota</taxon>
        <taxon>Lepidoptera</taxon>
        <taxon>Glossata</taxon>
        <taxon>Ditrysia</taxon>
        <taxon>Tineoidea</taxon>
        <taxon>Psychidae</taxon>
        <taxon>Oiketicinae</taxon>
        <taxon>Eumeta</taxon>
    </lineage>
</organism>
<dbReference type="NCBIfam" id="TIGR01983">
    <property type="entry name" value="UbiG"/>
    <property type="match status" value="1"/>
</dbReference>
<dbReference type="PANTHER" id="PTHR43464:SF19">
    <property type="entry name" value="UBIQUINONE BIOSYNTHESIS O-METHYLTRANSFERASE, MITOCHONDRIAL"/>
    <property type="match status" value="1"/>
</dbReference>
<name>A0A4C1ZY04_EUMVA</name>
<evidence type="ECO:0000256" key="2">
    <source>
        <dbReference type="ARBA" id="ARBA00022679"/>
    </source>
</evidence>
<dbReference type="EMBL" id="BGZK01002219">
    <property type="protein sequence ID" value="GBP91879.1"/>
    <property type="molecule type" value="Genomic_DNA"/>
</dbReference>
<keyword evidence="6" id="KW-1185">Reference proteome</keyword>
<dbReference type="AlphaFoldDB" id="A0A4C1ZY04"/>
<dbReference type="GO" id="GO:0061542">
    <property type="term" value="F:3-demethylubiquinol 3-O-methyltransferase activity"/>
    <property type="evidence" value="ECO:0007669"/>
    <property type="project" value="InterPro"/>
</dbReference>
<keyword evidence="2 5" id="KW-0808">Transferase</keyword>
<keyword evidence="3" id="KW-0831">Ubiquinone biosynthesis</keyword>
<keyword evidence="4" id="KW-0949">S-adenosyl-L-methionine</keyword>
<dbReference type="Proteomes" id="UP000299102">
    <property type="component" value="Unassembled WGS sequence"/>
</dbReference>
<keyword evidence="1 5" id="KW-0489">Methyltransferase</keyword>
<evidence type="ECO:0000313" key="6">
    <source>
        <dbReference type="Proteomes" id="UP000299102"/>
    </source>
</evidence>
<evidence type="ECO:0000313" key="5">
    <source>
        <dbReference type="EMBL" id="GBP91879.1"/>
    </source>
</evidence>
<evidence type="ECO:0000256" key="3">
    <source>
        <dbReference type="ARBA" id="ARBA00022688"/>
    </source>
</evidence>
<dbReference type="PANTHER" id="PTHR43464">
    <property type="entry name" value="METHYLTRANSFERASE"/>
    <property type="match status" value="1"/>
</dbReference>
<keyword evidence="5" id="KW-0830">Ubiquinone</keyword>
<dbReference type="InterPro" id="IPR010233">
    <property type="entry name" value="UbiG_MeTrfase"/>
</dbReference>
<dbReference type="Gene3D" id="3.40.50.150">
    <property type="entry name" value="Vaccinia Virus protein VP39"/>
    <property type="match status" value="1"/>
</dbReference>
<evidence type="ECO:0000256" key="1">
    <source>
        <dbReference type="ARBA" id="ARBA00022603"/>
    </source>
</evidence>
<protein>
    <submittedName>
        <fullName evidence="5">Ubiquinone biosynthesis O-methyltransferase, mitochondrial</fullName>
    </submittedName>
</protein>
<dbReference type="STRING" id="151549.A0A4C1ZY04"/>
<evidence type="ECO:0000256" key="4">
    <source>
        <dbReference type="ARBA" id="ARBA00022691"/>
    </source>
</evidence>
<dbReference type="Pfam" id="PF13489">
    <property type="entry name" value="Methyltransf_23"/>
    <property type="match status" value="1"/>
</dbReference>
<dbReference type="GO" id="GO:0032259">
    <property type="term" value="P:methylation"/>
    <property type="evidence" value="ECO:0007669"/>
    <property type="project" value="UniProtKB-KW"/>
</dbReference>